<dbReference type="AlphaFoldDB" id="A0A8J7WSN8"/>
<feature type="region of interest" description="Disordered" evidence="1">
    <location>
        <begin position="50"/>
        <end position="88"/>
    </location>
</feature>
<evidence type="ECO:0000256" key="1">
    <source>
        <dbReference type="SAM" id="MobiDB-lite"/>
    </source>
</evidence>
<dbReference type="RefSeq" id="WP_211469295.1">
    <property type="nucleotide sequence ID" value="NZ_JAGSXH010000064.1"/>
</dbReference>
<gene>
    <name evidence="2" type="ORF">KGA66_17900</name>
</gene>
<organism evidence="2 3">
    <name type="scientific">Actinocrinis puniceicyclus</name>
    <dbReference type="NCBI Taxonomy" id="977794"/>
    <lineage>
        <taxon>Bacteria</taxon>
        <taxon>Bacillati</taxon>
        <taxon>Actinomycetota</taxon>
        <taxon>Actinomycetes</taxon>
        <taxon>Catenulisporales</taxon>
        <taxon>Actinospicaceae</taxon>
        <taxon>Actinocrinis</taxon>
    </lineage>
</organism>
<keyword evidence="3" id="KW-1185">Reference proteome</keyword>
<comment type="caution">
    <text evidence="2">The sequence shown here is derived from an EMBL/GenBank/DDBJ whole genome shotgun (WGS) entry which is preliminary data.</text>
</comment>
<proteinExistence type="predicted"/>
<dbReference type="EMBL" id="JAGSXH010000064">
    <property type="protein sequence ID" value="MBS2964935.1"/>
    <property type="molecule type" value="Genomic_DNA"/>
</dbReference>
<evidence type="ECO:0000313" key="3">
    <source>
        <dbReference type="Proteomes" id="UP000677913"/>
    </source>
</evidence>
<dbReference type="Proteomes" id="UP000677913">
    <property type="component" value="Unassembled WGS sequence"/>
</dbReference>
<feature type="compositionally biased region" description="Basic and acidic residues" evidence="1">
    <location>
        <begin position="76"/>
        <end position="88"/>
    </location>
</feature>
<sequence length="88" mass="9721">MGLFSWTVGLPLAPVRAVIGLGQVIQRQAETQQRDPAAVRRRLEELDEAQRSGRLGAEDVRREQSAVTTAMLRPAPGRDAEREREEGG</sequence>
<feature type="compositionally biased region" description="Basic and acidic residues" evidence="1">
    <location>
        <begin position="50"/>
        <end position="64"/>
    </location>
</feature>
<name>A0A8J7WSN8_9ACTN</name>
<reference evidence="2" key="1">
    <citation type="submission" date="2021-04" db="EMBL/GenBank/DDBJ databases">
        <title>Genome based classification of Actinospica acidithermotolerans sp. nov., an actinobacterium isolated from an Indonesian hot spring.</title>
        <authorList>
            <person name="Kusuma A.B."/>
            <person name="Putra K.E."/>
            <person name="Nafisah S."/>
            <person name="Loh J."/>
            <person name="Nouioui I."/>
            <person name="Goodfellow M."/>
        </authorList>
    </citation>
    <scope>NUCLEOTIDE SEQUENCE</scope>
    <source>
        <strain evidence="2">DSM 45618</strain>
    </source>
</reference>
<protein>
    <submittedName>
        <fullName evidence="2">Gas vesicle protein GvpG</fullName>
    </submittedName>
</protein>
<accession>A0A8J7WSN8</accession>
<dbReference type="InterPro" id="IPR007804">
    <property type="entry name" value="GvpG"/>
</dbReference>
<evidence type="ECO:0000313" key="2">
    <source>
        <dbReference type="EMBL" id="MBS2964935.1"/>
    </source>
</evidence>
<dbReference type="Pfam" id="PF05120">
    <property type="entry name" value="GvpG"/>
    <property type="match status" value="1"/>
</dbReference>